<feature type="transmembrane region" description="Helical" evidence="7">
    <location>
        <begin position="82"/>
        <end position="108"/>
    </location>
</feature>
<feature type="transmembrane region" description="Helical" evidence="7">
    <location>
        <begin position="354"/>
        <end position="375"/>
    </location>
</feature>
<evidence type="ECO:0000256" key="6">
    <source>
        <dbReference type="SAM" id="MobiDB-lite"/>
    </source>
</evidence>
<keyword evidence="2" id="KW-0813">Transport</keyword>
<keyword evidence="4 7" id="KW-1133">Transmembrane helix</keyword>
<dbReference type="InterPro" id="IPR020846">
    <property type="entry name" value="MFS_dom"/>
</dbReference>
<evidence type="ECO:0000256" key="5">
    <source>
        <dbReference type="ARBA" id="ARBA00023136"/>
    </source>
</evidence>
<feature type="transmembrane region" description="Helical" evidence="7">
    <location>
        <begin position="150"/>
        <end position="173"/>
    </location>
</feature>
<evidence type="ECO:0000313" key="9">
    <source>
        <dbReference type="EMBL" id="KAK3337625.1"/>
    </source>
</evidence>
<dbReference type="EMBL" id="JAUEPO010000001">
    <property type="protein sequence ID" value="KAK3337625.1"/>
    <property type="molecule type" value="Genomic_DNA"/>
</dbReference>
<accession>A0AAE0MMI2</accession>
<dbReference type="GO" id="GO:0005886">
    <property type="term" value="C:plasma membrane"/>
    <property type="evidence" value="ECO:0007669"/>
    <property type="project" value="TreeGrafter"/>
</dbReference>
<evidence type="ECO:0000256" key="7">
    <source>
        <dbReference type="SAM" id="Phobius"/>
    </source>
</evidence>
<dbReference type="Proteomes" id="UP001286456">
    <property type="component" value="Unassembled WGS sequence"/>
</dbReference>
<comment type="caution">
    <text evidence="9">The sequence shown here is derived from an EMBL/GenBank/DDBJ whole genome shotgun (WGS) entry which is preliminary data.</text>
</comment>
<feature type="transmembrane region" description="Helical" evidence="7">
    <location>
        <begin position="472"/>
        <end position="497"/>
    </location>
</feature>
<dbReference type="AlphaFoldDB" id="A0AAE0MMI2"/>
<evidence type="ECO:0000256" key="3">
    <source>
        <dbReference type="ARBA" id="ARBA00022692"/>
    </source>
</evidence>
<feature type="transmembrane region" description="Helical" evidence="7">
    <location>
        <begin position="312"/>
        <end position="333"/>
    </location>
</feature>
<reference evidence="9" key="1">
    <citation type="journal article" date="2023" name="Mol. Phylogenet. Evol.">
        <title>Genome-scale phylogeny and comparative genomics of the fungal order Sordariales.</title>
        <authorList>
            <person name="Hensen N."/>
            <person name="Bonometti L."/>
            <person name="Westerberg I."/>
            <person name="Brannstrom I.O."/>
            <person name="Guillou S."/>
            <person name="Cros-Aarteil S."/>
            <person name="Calhoun S."/>
            <person name="Haridas S."/>
            <person name="Kuo A."/>
            <person name="Mondo S."/>
            <person name="Pangilinan J."/>
            <person name="Riley R."/>
            <person name="LaButti K."/>
            <person name="Andreopoulos B."/>
            <person name="Lipzen A."/>
            <person name="Chen C."/>
            <person name="Yan M."/>
            <person name="Daum C."/>
            <person name="Ng V."/>
            <person name="Clum A."/>
            <person name="Steindorff A."/>
            <person name="Ohm R.A."/>
            <person name="Martin F."/>
            <person name="Silar P."/>
            <person name="Natvig D.O."/>
            <person name="Lalanne C."/>
            <person name="Gautier V."/>
            <person name="Ament-Velasquez S.L."/>
            <person name="Kruys A."/>
            <person name="Hutchinson M.I."/>
            <person name="Powell A.J."/>
            <person name="Barry K."/>
            <person name="Miller A.N."/>
            <person name="Grigoriev I.V."/>
            <person name="Debuchy R."/>
            <person name="Gladieux P."/>
            <person name="Hiltunen Thoren M."/>
            <person name="Johannesson H."/>
        </authorList>
    </citation>
    <scope>NUCLEOTIDE SEQUENCE</scope>
    <source>
        <strain evidence="9">SMH4131-1</strain>
    </source>
</reference>
<feature type="transmembrane region" description="Helical" evidence="7">
    <location>
        <begin position="235"/>
        <end position="258"/>
    </location>
</feature>
<dbReference type="PRINTS" id="PR01036">
    <property type="entry name" value="TCRTETB"/>
</dbReference>
<dbReference type="GO" id="GO:0022857">
    <property type="term" value="F:transmembrane transporter activity"/>
    <property type="evidence" value="ECO:0007669"/>
    <property type="project" value="InterPro"/>
</dbReference>
<keyword evidence="10" id="KW-1185">Reference proteome</keyword>
<feature type="transmembrane region" description="Helical" evidence="7">
    <location>
        <begin position="207"/>
        <end position="229"/>
    </location>
</feature>
<dbReference type="Gene3D" id="1.20.1250.20">
    <property type="entry name" value="MFS general substrate transporter like domains"/>
    <property type="match status" value="1"/>
</dbReference>
<feature type="compositionally biased region" description="Low complexity" evidence="6">
    <location>
        <begin position="57"/>
        <end position="71"/>
    </location>
</feature>
<dbReference type="SUPFAM" id="SSF103473">
    <property type="entry name" value="MFS general substrate transporter"/>
    <property type="match status" value="1"/>
</dbReference>
<feature type="transmembrane region" description="Helical" evidence="7">
    <location>
        <begin position="120"/>
        <end position="138"/>
    </location>
</feature>
<keyword evidence="3 7" id="KW-0812">Transmembrane</keyword>
<dbReference type="InterPro" id="IPR011701">
    <property type="entry name" value="MFS"/>
</dbReference>
<proteinExistence type="predicted"/>
<feature type="transmembrane region" description="Helical" evidence="7">
    <location>
        <begin position="387"/>
        <end position="408"/>
    </location>
</feature>
<feature type="transmembrane region" description="Helical" evidence="7">
    <location>
        <begin position="415"/>
        <end position="436"/>
    </location>
</feature>
<comment type="subcellular location">
    <subcellularLocation>
        <location evidence="1">Membrane</location>
        <topology evidence="1">Multi-pass membrane protein</topology>
    </subcellularLocation>
</comment>
<dbReference type="PANTHER" id="PTHR23501:SF199">
    <property type="entry name" value="MFS EFFLUX TRANSPORTER INPD-RELATED"/>
    <property type="match status" value="1"/>
</dbReference>
<dbReference type="FunFam" id="1.20.1250.20:FF:000196">
    <property type="entry name" value="MFS toxin efflux pump (AflT)"/>
    <property type="match status" value="1"/>
</dbReference>
<feature type="domain" description="Major facilitator superfamily (MFS) profile" evidence="8">
    <location>
        <begin position="85"/>
        <end position="579"/>
    </location>
</feature>
<sequence>MATPDPTIGSRPDIDPKATPDSVTEQQKRPTTPADDPPEVAEKNDDSAPSVTQGQIDTDGTASSGDGSSSESDGHLPLGPKLIGIIVSLMLAVFCVALDNTIIAVAIPKITDDFHALNDVGWYGSAYLLTTCSFQLLFGKLYALFNIKLVFLSALFIFEVGSLVCAVAPSSIVLIVGRAIAGLGGSGIFSGALVTIAHIVPLRNRPVIFGGIGGVYGVASVAGPLMGGAFTDKLIWRWCFYINLPIGGATVVGILLLLKLKPHKKPTTTKSWVQFARSLDPAGTTLLVASIICLVLALSWGGVDYPWSNGRIIALFVVFGLGLLGFCWLQVALDENDATVPLRVAAQRTVAASSLFGLCVGGSFFVFVYFVPLWFQAIKGTSAVTAGVYSLPLILAQVIAIIASGGLVTTFGYFAPFFIACSIVSSIGAGLTLLLTPDSSQAAWAGYTFLYGFGTGLGFQQGGVAAQAVLPFADVSVGTAVVLFVQILGGAVFVSVAQNTFANRLVENIVALGIPNLDVSSIIRAGATGIRNVVDAEHLPAVIVAYNDALLQAFRVGLILSALSIIGAVGVEWKSVKGKNMPGAGAA</sequence>
<dbReference type="PROSITE" id="PS50850">
    <property type="entry name" value="MFS"/>
    <property type="match status" value="1"/>
</dbReference>
<dbReference type="CDD" id="cd17502">
    <property type="entry name" value="MFS_Azr1_MDR_like"/>
    <property type="match status" value="1"/>
</dbReference>
<organism evidence="9 10">
    <name type="scientific">Cercophora scortea</name>
    <dbReference type="NCBI Taxonomy" id="314031"/>
    <lineage>
        <taxon>Eukaryota</taxon>
        <taxon>Fungi</taxon>
        <taxon>Dikarya</taxon>
        <taxon>Ascomycota</taxon>
        <taxon>Pezizomycotina</taxon>
        <taxon>Sordariomycetes</taxon>
        <taxon>Sordariomycetidae</taxon>
        <taxon>Sordariales</taxon>
        <taxon>Lasiosphaeriaceae</taxon>
        <taxon>Cercophora</taxon>
    </lineage>
</organism>
<evidence type="ECO:0000256" key="1">
    <source>
        <dbReference type="ARBA" id="ARBA00004141"/>
    </source>
</evidence>
<evidence type="ECO:0000256" key="2">
    <source>
        <dbReference type="ARBA" id="ARBA00022448"/>
    </source>
</evidence>
<feature type="transmembrane region" description="Helical" evidence="7">
    <location>
        <begin position="279"/>
        <end position="300"/>
    </location>
</feature>
<protein>
    <submittedName>
        <fullName evidence="9">Major facilitator superfamily domain-containing protein</fullName>
    </submittedName>
</protein>
<keyword evidence="5 7" id="KW-0472">Membrane</keyword>
<dbReference type="FunFam" id="1.20.1720.10:FF:000012">
    <property type="entry name" value="MFS toxin efflux pump (AflT)"/>
    <property type="match status" value="1"/>
</dbReference>
<feature type="transmembrane region" description="Helical" evidence="7">
    <location>
        <begin position="549"/>
        <end position="571"/>
    </location>
</feature>
<dbReference type="Pfam" id="PF07690">
    <property type="entry name" value="MFS_1"/>
    <property type="match status" value="1"/>
</dbReference>
<reference evidence="9" key="2">
    <citation type="submission" date="2023-06" db="EMBL/GenBank/DDBJ databases">
        <authorList>
            <consortium name="Lawrence Berkeley National Laboratory"/>
            <person name="Haridas S."/>
            <person name="Hensen N."/>
            <person name="Bonometti L."/>
            <person name="Westerberg I."/>
            <person name="Brannstrom I.O."/>
            <person name="Guillou S."/>
            <person name="Cros-Aarteil S."/>
            <person name="Calhoun S."/>
            <person name="Kuo A."/>
            <person name="Mondo S."/>
            <person name="Pangilinan J."/>
            <person name="Riley R."/>
            <person name="Labutti K."/>
            <person name="Andreopoulos B."/>
            <person name="Lipzen A."/>
            <person name="Chen C."/>
            <person name="Yanf M."/>
            <person name="Daum C."/>
            <person name="Ng V."/>
            <person name="Clum A."/>
            <person name="Steindorff A."/>
            <person name="Ohm R."/>
            <person name="Martin F."/>
            <person name="Silar P."/>
            <person name="Natvig D."/>
            <person name="Lalanne C."/>
            <person name="Gautier V."/>
            <person name="Ament-Velasquez S.L."/>
            <person name="Kruys A."/>
            <person name="Hutchinson M.I."/>
            <person name="Powell A.J."/>
            <person name="Barry K."/>
            <person name="Miller A.N."/>
            <person name="Grigoriev I.V."/>
            <person name="Debuchy R."/>
            <person name="Gladieux P."/>
            <person name="Thoren M.H."/>
            <person name="Johannesson H."/>
        </authorList>
    </citation>
    <scope>NUCLEOTIDE SEQUENCE</scope>
    <source>
        <strain evidence="9">SMH4131-1</strain>
    </source>
</reference>
<name>A0AAE0MMI2_9PEZI</name>
<gene>
    <name evidence="9" type="ORF">B0T19DRAFT_397228</name>
</gene>
<dbReference type="PANTHER" id="PTHR23501">
    <property type="entry name" value="MAJOR FACILITATOR SUPERFAMILY"/>
    <property type="match status" value="1"/>
</dbReference>
<dbReference type="InterPro" id="IPR036259">
    <property type="entry name" value="MFS_trans_sf"/>
</dbReference>
<feature type="region of interest" description="Disordered" evidence="6">
    <location>
        <begin position="1"/>
        <end position="74"/>
    </location>
</feature>
<feature type="compositionally biased region" description="Polar residues" evidence="6">
    <location>
        <begin position="47"/>
        <end position="56"/>
    </location>
</feature>
<evidence type="ECO:0000259" key="8">
    <source>
        <dbReference type="PROSITE" id="PS50850"/>
    </source>
</evidence>
<evidence type="ECO:0000256" key="4">
    <source>
        <dbReference type="ARBA" id="ARBA00022989"/>
    </source>
</evidence>
<feature type="transmembrane region" description="Helical" evidence="7">
    <location>
        <begin position="442"/>
        <end position="460"/>
    </location>
</feature>
<evidence type="ECO:0000313" key="10">
    <source>
        <dbReference type="Proteomes" id="UP001286456"/>
    </source>
</evidence>
<feature type="transmembrane region" description="Helical" evidence="7">
    <location>
        <begin position="179"/>
        <end position="200"/>
    </location>
</feature>